<evidence type="ECO:0000256" key="6">
    <source>
        <dbReference type="SAM" id="SignalP"/>
    </source>
</evidence>
<feature type="compositionally biased region" description="Low complexity" evidence="5">
    <location>
        <begin position="714"/>
        <end position="737"/>
    </location>
</feature>
<evidence type="ECO:0000256" key="1">
    <source>
        <dbReference type="ARBA" id="ARBA00007664"/>
    </source>
</evidence>
<dbReference type="InterPro" id="IPR050430">
    <property type="entry name" value="Peptidase_S1"/>
</dbReference>
<dbReference type="InterPro" id="IPR043504">
    <property type="entry name" value="Peptidase_S1_PA_chymotrypsin"/>
</dbReference>
<keyword evidence="6" id="KW-0732">Signal</keyword>
<dbReference type="PANTHER" id="PTHR24276">
    <property type="entry name" value="POLYSERASE-RELATED"/>
    <property type="match status" value="1"/>
</dbReference>
<dbReference type="SMART" id="SM00020">
    <property type="entry name" value="Tryp_SPc"/>
    <property type="match status" value="1"/>
</dbReference>
<comment type="caution">
    <text evidence="8">The sequence shown here is derived from an EMBL/GenBank/DDBJ whole genome shotgun (WGS) entry which is preliminary data.</text>
</comment>
<dbReference type="PROSITE" id="PS50240">
    <property type="entry name" value="TRYPSIN_DOM"/>
    <property type="match status" value="1"/>
</dbReference>
<protein>
    <recommendedName>
        <fullName evidence="7">Peptidase S1 domain-containing protein</fullName>
    </recommendedName>
</protein>
<accession>K0R1P5</accession>
<feature type="compositionally biased region" description="Low complexity" evidence="5">
    <location>
        <begin position="434"/>
        <end position="468"/>
    </location>
</feature>
<dbReference type="PROSITE" id="PS00135">
    <property type="entry name" value="TRYPSIN_SER"/>
    <property type="match status" value="1"/>
</dbReference>
<feature type="compositionally biased region" description="Low complexity" evidence="5">
    <location>
        <begin position="625"/>
        <end position="703"/>
    </location>
</feature>
<dbReference type="SUPFAM" id="SSF50494">
    <property type="entry name" value="Trypsin-like serine proteases"/>
    <property type="match status" value="1"/>
</dbReference>
<feature type="signal peptide" evidence="6">
    <location>
        <begin position="1"/>
        <end position="27"/>
    </location>
</feature>
<proteinExistence type="inferred from homology"/>
<evidence type="ECO:0000313" key="9">
    <source>
        <dbReference type="Proteomes" id="UP000266841"/>
    </source>
</evidence>
<dbReference type="Pfam" id="PF00089">
    <property type="entry name" value="Trypsin"/>
    <property type="match status" value="1"/>
</dbReference>
<name>K0R1P5_THAOC</name>
<dbReference type="CDD" id="cd00190">
    <property type="entry name" value="Tryp_SPc"/>
    <property type="match status" value="1"/>
</dbReference>
<feature type="region of interest" description="Disordered" evidence="5">
    <location>
        <begin position="763"/>
        <end position="843"/>
    </location>
</feature>
<dbReference type="GO" id="GO:0006508">
    <property type="term" value="P:proteolysis"/>
    <property type="evidence" value="ECO:0007669"/>
    <property type="project" value="UniProtKB-KW"/>
</dbReference>
<dbReference type="InterPro" id="IPR033116">
    <property type="entry name" value="TRYPSIN_SER"/>
</dbReference>
<evidence type="ECO:0000259" key="7">
    <source>
        <dbReference type="PROSITE" id="PS50240"/>
    </source>
</evidence>
<dbReference type="InterPro" id="IPR001314">
    <property type="entry name" value="Peptidase_S1A"/>
</dbReference>
<keyword evidence="9" id="KW-1185">Reference proteome</keyword>
<keyword evidence="4" id="KW-0645">Protease</keyword>
<evidence type="ECO:0000256" key="3">
    <source>
        <dbReference type="ARBA" id="ARBA00023157"/>
    </source>
</evidence>
<dbReference type="InterPro" id="IPR001254">
    <property type="entry name" value="Trypsin_dom"/>
</dbReference>
<dbReference type="eggNOG" id="KOG3627">
    <property type="taxonomic scope" value="Eukaryota"/>
</dbReference>
<dbReference type="OrthoDB" id="238010at2759"/>
<organism evidence="8 9">
    <name type="scientific">Thalassiosira oceanica</name>
    <name type="common">Marine diatom</name>
    <dbReference type="NCBI Taxonomy" id="159749"/>
    <lineage>
        <taxon>Eukaryota</taxon>
        <taxon>Sar</taxon>
        <taxon>Stramenopiles</taxon>
        <taxon>Ochrophyta</taxon>
        <taxon>Bacillariophyta</taxon>
        <taxon>Coscinodiscophyceae</taxon>
        <taxon>Thalassiosirophycidae</taxon>
        <taxon>Thalassiosirales</taxon>
        <taxon>Thalassiosiraceae</taxon>
        <taxon>Thalassiosira</taxon>
    </lineage>
</organism>
<evidence type="ECO:0000256" key="5">
    <source>
        <dbReference type="SAM" id="MobiDB-lite"/>
    </source>
</evidence>
<evidence type="ECO:0000313" key="8">
    <source>
        <dbReference type="EMBL" id="EJK44869.1"/>
    </source>
</evidence>
<dbReference type="AlphaFoldDB" id="K0R1P5"/>
<feature type="region of interest" description="Disordered" evidence="5">
    <location>
        <begin position="614"/>
        <end position="738"/>
    </location>
</feature>
<comment type="similarity">
    <text evidence="1">Belongs to the peptidase S1 family.</text>
</comment>
<reference evidence="8 9" key="1">
    <citation type="journal article" date="2012" name="Genome Biol.">
        <title>Genome and low-iron response of an oceanic diatom adapted to chronic iron limitation.</title>
        <authorList>
            <person name="Lommer M."/>
            <person name="Specht M."/>
            <person name="Roy A.S."/>
            <person name="Kraemer L."/>
            <person name="Andreson R."/>
            <person name="Gutowska M.A."/>
            <person name="Wolf J."/>
            <person name="Bergner S.V."/>
            <person name="Schilhabel M.B."/>
            <person name="Klostermeier U.C."/>
            <person name="Beiko R.G."/>
            <person name="Rosenstiel P."/>
            <person name="Hippler M."/>
            <person name="Laroche J."/>
        </authorList>
    </citation>
    <scope>NUCLEOTIDE SEQUENCE [LARGE SCALE GENOMIC DNA]</scope>
    <source>
        <strain evidence="8 9">CCMP1005</strain>
    </source>
</reference>
<feature type="chain" id="PRO_5003836037" description="Peptidase S1 domain-containing protein" evidence="6">
    <location>
        <begin position="28"/>
        <end position="978"/>
    </location>
</feature>
<keyword evidence="4" id="KW-0378">Hydrolase</keyword>
<dbReference type="Gene3D" id="2.40.10.10">
    <property type="entry name" value="Trypsin-like serine proteases"/>
    <property type="match status" value="1"/>
</dbReference>
<feature type="region of interest" description="Disordered" evidence="5">
    <location>
        <begin position="430"/>
        <end position="474"/>
    </location>
</feature>
<dbReference type="EMBL" id="AGNL01049118">
    <property type="protein sequence ID" value="EJK44869.1"/>
    <property type="molecule type" value="Genomic_DNA"/>
</dbReference>
<feature type="compositionally biased region" description="Polar residues" evidence="5">
    <location>
        <begin position="704"/>
        <end position="713"/>
    </location>
</feature>
<dbReference type="Proteomes" id="UP000266841">
    <property type="component" value="Unassembled WGS sequence"/>
</dbReference>
<dbReference type="GO" id="GO:0004252">
    <property type="term" value="F:serine-type endopeptidase activity"/>
    <property type="evidence" value="ECO:0007669"/>
    <property type="project" value="InterPro"/>
</dbReference>
<feature type="domain" description="Peptidase S1" evidence="7">
    <location>
        <begin position="100"/>
        <end position="355"/>
    </location>
</feature>
<dbReference type="PRINTS" id="PR00722">
    <property type="entry name" value="CHYMOTRYPSIN"/>
</dbReference>
<dbReference type="PANTHER" id="PTHR24276:SF91">
    <property type="entry name" value="AT26814P-RELATED"/>
    <property type="match status" value="1"/>
</dbReference>
<dbReference type="InterPro" id="IPR009003">
    <property type="entry name" value="Peptidase_S1_PA"/>
</dbReference>
<evidence type="ECO:0000256" key="4">
    <source>
        <dbReference type="RuleBase" id="RU363034"/>
    </source>
</evidence>
<keyword evidence="3" id="KW-1015">Disulfide bond</keyword>
<dbReference type="InterPro" id="IPR018114">
    <property type="entry name" value="TRYPSIN_HIS"/>
</dbReference>
<dbReference type="PROSITE" id="PS00134">
    <property type="entry name" value="TRYPSIN_HIS"/>
    <property type="match status" value="1"/>
</dbReference>
<keyword evidence="4" id="KW-0720">Serine protease</keyword>
<evidence type="ECO:0000256" key="2">
    <source>
        <dbReference type="ARBA" id="ARBA00023026"/>
    </source>
</evidence>
<keyword evidence="2" id="KW-0843">Virulence</keyword>
<feature type="compositionally biased region" description="Low complexity" evidence="5">
    <location>
        <begin position="768"/>
        <end position="830"/>
    </location>
</feature>
<gene>
    <name evidence="8" type="ORF">THAOC_36558</name>
</gene>
<sequence length="978" mass="101242">MKLSPLVSDGALALLLPAAAAVAPSDAQPELEEGRSLRKLKYKQGLFTPQQSGLFTPQQSVRGRHGIDQSRNVFAVDPEATVPTKEQLGTDSTDGPTAKIVDGTEVDPRRKYKFFVSIGGCGASLVAPNVLLSAAHCAGIQGPAVLGLHMNTVDGANEFEHVEIIPFAQSTTHPQYNGNTENNDFWVIQLQHDSVLYKDEIIQLDAPTGDDYELTSGVDLTVVGMGALASGGSFPNVLQEVEVDYMTNAECCSGTDYPCSEITDNMMCARRLGKDSCQGDSGGPIFDTKTRRQVGIVSWGYGCADFDAPGGEKFVCSRCCAPQHYVIIDSLSAEPHHQVYSRVSAGYDWITQQISAYNSNGNNPPPQKVAGQRYDNPEGFYDRDGPEYSCLWYAISSNCAQYGSQYANGGLTANDACAACGGGEIFSGEPTTGSPSAIPSKAPSPNSATPTMPSPTESPSATPTMAPSGGENTSLRTQACGVPNRCNSVGGDKVTVSKTASGAVRCCRDPSHGGDWAYKCISIPDVWGESNMQVIPEGINASSGGCVAETDFAGAIETCQANDARLCTPEEMLDQCTKGTGCQFNNVHLWVAIASGDACSTDSECESGSCNGGTCVPTSSPTAKPVTGSPTTSPTSSPSSKPTVAPSASPSASPVTTGPTTSPTSSPSSKPTVSPSVSPSARPVTSSPITTSPSISPTPKPVTESPSATPTANPTKSPSSSPIATPTTGSPTISPSKNVRPGFRLLVFLQSEVLQFIFPTSFLATNQPTGSPKTGSPSSSPVSKSPSSSPVTSSPSSSPSANPTTLSPTLQPTQSPSASPTSQPTTSAPSGGENTSLRTQACGVPNRCNSVGGDKVTVSKTASGAVRCCRDPSHGGDWDYKCISIPDVSGESNMQVIPEGINASSNGCVAETDFAGAIETCQANDARLCTPEEMLDRCTRSTGCQFNKVHLWVAIASGDDCSTDPDCASGSCNDGKCS</sequence>